<keyword evidence="1" id="KW-0732">Signal</keyword>
<sequence length="502" mass="52243">MLVVLWCCCSCPSLLMHLSLLLAAAPFVLAAPTPVAEPASISVPQTGSLTGVINAVLDSGSLKSAVPAVISDGAQLVDAMVPVFEALANGTLHGTDVPAVVQKLFHAVQPTATPTSVGDAMSRAADIWGVKSASAAPAPAPNILTNALSLLLEGFTSSDIRAVAAGASPFTNTATNSNRPVPAANRFYNNVQGNAPFSVSEATLRAALYIPPAFTWGQKQPILMSPGTGATSSVNFQSNIGKLLAQELNADPVYLNVPQALLGDIQDNAEFVAYALQYLYATTGQKPAIVTWSQGSLDAQWSFKYWPSIPKIVTGHIAISPDYHGTSLAYIVCPGFGTGNDIACTPALLQQEFNSRLVTRLRSNGGDSAYVPTTTIYSAVDEIVQPQQGTAASGYLQDARAVGASNTFLQGACLGQPAGLIYLHEGVLFNPVAYALVVDALMHPGPGSFARVQDQCAAAVAPGLGLADVIQAESLIPLVVINILSYMPKVTTEPALKSYANH</sequence>
<evidence type="ECO:0000313" key="3">
    <source>
        <dbReference type="Proteomes" id="UP001285354"/>
    </source>
</evidence>
<reference evidence="2" key="1">
    <citation type="submission" date="2023-06" db="EMBL/GenBank/DDBJ databases">
        <title>Draft genome of Marssonina rosae.</title>
        <authorList>
            <person name="Cheng Q."/>
        </authorList>
    </citation>
    <scope>NUCLEOTIDE SEQUENCE</scope>
    <source>
        <strain evidence="2">R4</strain>
    </source>
</reference>
<protein>
    <recommendedName>
        <fullName evidence="4">Lipase B</fullName>
    </recommendedName>
</protein>
<dbReference type="AlphaFoldDB" id="A0AAD9WAN5"/>
<dbReference type="InterPro" id="IPR053228">
    <property type="entry name" value="Stereospecific_Lipase"/>
</dbReference>
<accession>A0AAD9WAN5</accession>
<name>A0AAD9WAN5_9HELO</name>
<feature type="chain" id="PRO_5042202234" description="Lipase B" evidence="1">
    <location>
        <begin position="31"/>
        <end position="502"/>
    </location>
</feature>
<organism evidence="2 3">
    <name type="scientific">Diplocarpon rosae</name>
    <dbReference type="NCBI Taxonomy" id="946125"/>
    <lineage>
        <taxon>Eukaryota</taxon>
        <taxon>Fungi</taxon>
        <taxon>Dikarya</taxon>
        <taxon>Ascomycota</taxon>
        <taxon>Pezizomycotina</taxon>
        <taxon>Leotiomycetes</taxon>
        <taxon>Helotiales</taxon>
        <taxon>Drepanopezizaceae</taxon>
        <taxon>Diplocarpon</taxon>
    </lineage>
</organism>
<evidence type="ECO:0000313" key="2">
    <source>
        <dbReference type="EMBL" id="KAK2624527.1"/>
    </source>
</evidence>
<evidence type="ECO:0008006" key="4">
    <source>
        <dbReference type="Google" id="ProtNLM"/>
    </source>
</evidence>
<dbReference type="Gene3D" id="3.40.50.1820">
    <property type="entry name" value="alpha/beta hydrolase"/>
    <property type="match status" value="1"/>
</dbReference>
<dbReference type="PANTHER" id="PTHR37574:SF1">
    <property type="entry name" value="LIPASE B"/>
    <property type="match status" value="1"/>
</dbReference>
<dbReference type="PANTHER" id="PTHR37574">
    <property type="entry name" value="LIPASE B"/>
    <property type="match status" value="1"/>
</dbReference>
<gene>
    <name evidence="2" type="ORF">QTJ16_006477</name>
</gene>
<dbReference type="InterPro" id="IPR029058">
    <property type="entry name" value="AB_hydrolase_fold"/>
</dbReference>
<dbReference type="Proteomes" id="UP001285354">
    <property type="component" value="Unassembled WGS sequence"/>
</dbReference>
<feature type="signal peptide" evidence="1">
    <location>
        <begin position="1"/>
        <end position="30"/>
    </location>
</feature>
<proteinExistence type="predicted"/>
<dbReference type="EMBL" id="JAUBYV010000010">
    <property type="protein sequence ID" value="KAK2624527.1"/>
    <property type="molecule type" value="Genomic_DNA"/>
</dbReference>
<evidence type="ECO:0000256" key="1">
    <source>
        <dbReference type="SAM" id="SignalP"/>
    </source>
</evidence>
<comment type="caution">
    <text evidence="2">The sequence shown here is derived from an EMBL/GenBank/DDBJ whole genome shotgun (WGS) entry which is preliminary data.</text>
</comment>
<dbReference type="SUPFAM" id="SSF53474">
    <property type="entry name" value="alpha/beta-Hydrolases"/>
    <property type="match status" value="1"/>
</dbReference>
<keyword evidence="3" id="KW-1185">Reference proteome</keyword>